<evidence type="ECO:0000259" key="3">
    <source>
        <dbReference type="PROSITE" id="PS50888"/>
    </source>
</evidence>
<evidence type="ECO:0000256" key="1">
    <source>
        <dbReference type="SAM" id="Coils"/>
    </source>
</evidence>
<keyword evidence="1" id="KW-0175">Coiled coil</keyword>
<dbReference type="GO" id="GO:0046983">
    <property type="term" value="F:protein dimerization activity"/>
    <property type="evidence" value="ECO:0007669"/>
    <property type="project" value="InterPro"/>
</dbReference>
<dbReference type="GO" id="GO:0032933">
    <property type="term" value="P:SREBP signaling pathway"/>
    <property type="evidence" value="ECO:0007669"/>
    <property type="project" value="InterPro"/>
</dbReference>
<evidence type="ECO:0000313" key="5">
    <source>
        <dbReference type="Proteomes" id="UP000033140"/>
    </source>
</evidence>
<reference evidence="4 5" key="1">
    <citation type="journal article" date="2011" name="J. Gen. Appl. Microbiol.">
        <title>Draft genome sequencing of the enigmatic yeast Saitoella complicata.</title>
        <authorList>
            <person name="Nishida H."/>
            <person name="Hamamoto M."/>
            <person name="Sugiyama J."/>
        </authorList>
    </citation>
    <scope>NUCLEOTIDE SEQUENCE [LARGE SCALE GENOMIC DNA]</scope>
    <source>
        <strain evidence="4 5">NRRL Y-17804</strain>
    </source>
</reference>
<sequence>MKEVDPPSEKHHLHQICSHSTTTDIPQNHTSILPRSSRFSPYTPILTSLCSFLHVRPSRITVHMDSSRHQQDPFSYNCNPSSQRVHHTHHHNHNHHQHHSKSASSSHSHHSAGEADFQLQSPEQMVDFLNRLDNQYSSGADSSPPQLSSTSISPSSAQYDFDPTMFTGDPTMAGLYDNTVQDAWAVPVDTMPMQRPQDVNVNKSMIPQQMPTMNYTFQPPRYDTFDHDENHGLQPAFDPQLSAEAQQSMSQFNFGQQAGIYDMPQPGHEQSIPQQAAAAVPEAIFQRQQLDLNWQPQFNNNGGQGQGQQQGNSQHYPSPPMHPFKRRKSSAPSPLASAGVAFSGGYLHHSSPPLVSPRDDRAPPFPNSNASTCQLPSPVQGPHSPLEVDRPGTSMSSMASNQTTSTVPAKRTSDASTAVADDDYETPFYTTTVEKKEGSKGGKGAENAKAKLNSSLKPKKTAHNMIEKRYRTNLNDKIGALRDAVPALRCAGIGGSGSLSDAELDPDLDGLAPAQKLNKATVLSKATEYIYHLEARNKQLQDEVRRMRDYLSAQAAAAQAQQQVIQRKRTMVPGQGVPGMHLHQQHPHAHPHQQQHPQHQPPDEPRGHRQRSSGGYMSKVMVGSMAGMMVMGGAGQFGAHPDQGGVPVHGQQHSARGLAALPGFLRLGSGNAGFMSAVTLRSLSGWSTYDAFMLGLKVLLVVGAVTYILNPAFFDREEKDKNKGVVAQKQRTRTVTGTETAAAVGEKTSPAVSSPLCVRQKAFETALQTVYMPPAGARLPICTAMLTKFCKALLCMTCGHEVFQTLAGLNESEDLMRISAWERALDAQLAGGDSKINRARLAFSFFSSLTLPPSASRCMLQALHIQVLLHGVTPESLARKLSAHFWKKARAVLVAAGDEEVLPEHIKNLLVEYNSAEIFTPEVVRRAYGLASGHILDEDEVEEADENMDFVVEDDAAKSPLDALAAWSSCMIARKVLKAAFVAKEKDADKEMMEELKDELEVALEIAPPNSAALRTGLLTKALVYPDAEGASLRDAMKAWYDNLPMNAKVEEEEALLIMPSTQITTDARVGLRCAMVLWLLQSDEPGKAKRAANIFREVKWKSSSEDRGGLLGILAAWKALSALEAQPSAIRSERAVLTTEKIAASIRIWIGGAEADKVGLSLNTRKEIIAHCVRVLDAGAESGYESAEPAKGLGLIEG</sequence>
<evidence type="ECO:0000313" key="4">
    <source>
        <dbReference type="EMBL" id="GAO47476.1"/>
    </source>
</evidence>
<feature type="compositionally biased region" description="Low complexity" evidence="2">
    <location>
        <begin position="142"/>
        <end position="156"/>
    </location>
</feature>
<evidence type="ECO:0000256" key="2">
    <source>
        <dbReference type="SAM" id="MobiDB-lite"/>
    </source>
</evidence>
<dbReference type="Proteomes" id="UP000033140">
    <property type="component" value="Unassembled WGS sequence"/>
</dbReference>
<feature type="region of interest" description="Disordered" evidence="2">
    <location>
        <begin position="295"/>
        <end position="337"/>
    </location>
</feature>
<feature type="region of interest" description="Disordered" evidence="2">
    <location>
        <begin position="350"/>
        <end position="419"/>
    </location>
</feature>
<feature type="compositionally biased region" description="Basic residues" evidence="2">
    <location>
        <begin position="583"/>
        <end position="593"/>
    </location>
</feature>
<dbReference type="InterPro" id="IPR036638">
    <property type="entry name" value="HLH_DNA-bd_sf"/>
</dbReference>
<organism evidence="4 5">
    <name type="scientific">Saitoella complicata (strain BCRC 22490 / CBS 7301 / JCM 7358 / NBRC 10748 / NRRL Y-17804)</name>
    <dbReference type="NCBI Taxonomy" id="698492"/>
    <lineage>
        <taxon>Eukaryota</taxon>
        <taxon>Fungi</taxon>
        <taxon>Dikarya</taxon>
        <taxon>Ascomycota</taxon>
        <taxon>Taphrinomycotina</taxon>
        <taxon>Taphrinomycotina incertae sedis</taxon>
        <taxon>Saitoella</taxon>
    </lineage>
</organism>
<gene>
    <name evidence="4" type="ORF">G7K_1683-t1</name>
</gene>
<dbReference type="PANTHER" id="PTHR47336:SF2">
    <property type="entry name" value="TRANSCRIPTION FACTOR HMS1-RELATED"/>
    <property type="match status" value="1"/>
</dbReference>
<feature type="region of interest" description="Disordered" evidence="2">
    <location>
        <begin position="134"/>
        <end position="156"/>
    </location>
</feature>
<dbReference type="GO" id="GO:0045944">
    <property type="term" value="P:positive regulation of transcription by RNA polymerase II"/>
    <property type="evidence" value="ECO:0007669"/>
    <property type="project" value="InterPro"/>
</dbReference>
<feature type="compositionally biased region" description="Polar residues" evidence="2">
    <location>
        <begin position="367"/>
        <end position="377"/>
    </location>
</feature>
<dbReference type="AlphaFoldDB" id="A0A0E9NCQ3"/>
<dbReference type="InterPro" id="IPR052099">
    <property type="entry name" value="Regulatory_TF_Diverse"/>
</dbReference>
<dbReference type="SUPFAM" id="SSF47459">
    <property type="entry name" value="HLH, helix-loop-helix DNA-binding domain"/>
    <property type="match status" value="1"/>
</dbReference>
<feature type="compositionally biased region" description="Basic residues" evidence="2">
    <location>
        <begin position="84"/>
        <end position="101"/>
    </location>
</feature>
<feature type="region of interest" description="Disordered" evidence="2">
    <location>
        <begin position="1"/>
        <end position="37"/>
    </location>
</feature>
<accession>A0A0E9NCQ3</accession>
<reference evidence="4 5" key="3">
    <citation type="journal article" date="2015" name="Genome Announc.">
        <title>Draft Genome Sequence of the Archiascomycetous Yeast Saitoella complicata.</title>
        <authorList>
            <person name="Yamauchi K."/>
            <person name="Kondo S."/>
            <person name="Hamamoto M."/>
            <person name="Takahashi Y."/>
            <person name="Ogura Y."/>
            <person name="Hayashi T."/>
            <person name="Nishida H."/>
        </authorList>
    </citation>
    <scope>NUCLEOTIDE SEQUENCE [LARGE SCALE GENOMIC DNA]</scope>
    <source>
        <strain evidence="4 5">NRRL Y-17804</strain>
    </source>
</reference>
<name>A0A0E9NCQ3_SAICN</name>
<feature type="region of interest" description="Disordered" evidence="2">
    <location>
        <begin position="64"/>
        <end position="115"/>
    </location>
</feature>
<reference evidence="4 5" key="2">
    <citation type="journal article" date="2014" name="J. Gen. Appl. Microbiol.">
        <title>The early diverging ascomycetous budding yeast Saitoella complicata has three histone deacetylases belonging to the Clr6, Hos2, and Rpd3 lineages.</title>
        <authorList>
            <person name="Nishida H."/>
            <person name="Matsumoto T."/>
            <person name="Kondo S."/>
            <person name="Hamamoto M."/>
            <person name="Yoshikawa H."/>
        </authorList>
    </citation>
    <scope>NUCLEOTIDE SEQUENCE [LARGE SCALE GENOMIC DNA]</scope>
    <source>
        <strain evidence="4 5">NRRL Y-17804</strain>
    </source>
</reference>
<dbReference type="Gene3D" id="4.10.280.10">
    <property type="entry name" value="Helix-loop-helix DNA-binding domain"/>
    <property type="match status" value="1"/>
</dbReference>
<dbReference type="CDD" id="cd11399">
    <property type="entry name" value="bHLHzip_scHMS1_like"/>
    <property type="match status" value="1"/>
</dbReference>
<feature type="coiled-coil region" evidence="1">
    <location>
        <begin position="979"/>
        <end position="1006"/>
    </location>
</feature>
<feature type="compositionally biased region" description="Basic and acidic residues" evidence="2">
    <location>
        <begin position="1"/>
        <end position="10"/>
    </location>
</feature>
<dbReference type="InterPro" id="IPR011598">
    <property type="entry name" value="bHLH_dom"/>
</dbReference>
<dbReference type="PANTHER" id="PTHR47336">
    <property type="entry name" value="TRANSCRIPTION FACTOR HMS1-RELATED"/>
    <property type="match status" value="1"/>
</dbReference>
<dbReference type="Pfam" id="PF00010">
    <property type="entry name" value="HLH"/>
    <property type="match status" value="1"/>
</dbReference>
<protein>
    <recommendedName>
        <fullName evidence="3">BHLH domain-containing protein</fullName>
    </recommendedName>
</protein>
<comment type="caution">
    <text evidence="4">The sequence shown here is derived from an EMBL/GenBank/DDBJ whole genome shotgun (WGS) entry which is preliminary data.</text>
</comment>
<dbReference type="SMART" id="SM00353">
    <property type="entry name" value="HLH"/>
    <property type="match status" value="1"/>
</dbReference>
<dbReference type="InterPro" id="IPR019006">
    <property type="entry name" value="Sre1_C"/>
</dbReference>
<feature type="region of interest" description="Disordered" evidence="2">
    <location>
        <begin position="573"/>
        <end position="614"/>
    </location>
</feature>
<proteinExistence type="predicted"/>
<feature type="compositionally biased region" description="Polar residues" evidence="2">
    <location>
        <begin position="393"/>
        <end position="407"/>
    </location>
</feature>
<dbReference type="EMBL" id="BACD03000009">
    <property type="protein sequence ID" value="GAO47476.1"/>
    <property type="molecule type" value="Genomic_DNA"/>
</dbReference>
<dbReference type="PROSITE" id="PS50888">
    <property type="entry name" value="BHLH"/>
    <property type="match status" value="1"/>
</dbReference>
<feature type="compositionally biased region" description="Polar residues" evidence="2">
    <location>
        <begin position="17"/>
        <end position="37"/>
    </location>
</feature>
<keyword evidence="5" id="KW-1185">Reference proteome</keyword>
<feature type="domain" description="BHLH" evidence="3">
    <location>
        <begin position="458"/>
        <end position="533"/>
    </location>
</feature>
<dbReference type="STRING" id="698492.A0A0E9NCQ3"/>
<dbReference type="Pfam" id="PF09427">
    <property type="entry name" value="DUF2014"/>
    <property type="match status" value="1"/>
</dbReference>